<feature type="compositionally biased region" description="Polar residues" evidence="5">
    <location>
        <begin position="9"/>
        <end position="30"/>
    </location>
</feature>
<dbReference type="Gene3D" id="4.10.240.10">
    <property type="entry name" value="Zn(2)-C6 fungal-type DNA-binding domain"/>
    <property type="match status" value="1"/>
</dbReference>
<feature type="region of interest" description="Disordered" evidence="5">
    <location>
        <begin position="75"/>
        <end position="143"/>
    </location>
</feature>
<feature type="region of interest" description="Disordered" evidence="5">
    <location>
        <begin position="338"/>
        <end position="361"/>
    </location>
</feature>
<keyword evidence="3" id="KW-0804">Transcription</keyword>
<feature type="compositionally biased region" description="Low complexity" evidence="5">
    <location>
        <begin position="340"/>
        <end position="358"/>
    </location>
</feature>
<evidence type="ECO:0000256" key="1">
    <source>
        <dbReference type="ARBA" id="ARBA00023015"/>
    </source>
</evidence>
<dbReference type="OMA" id="CTNRDKQ"/>
<accession>E4USA8</accession>
<dbReference type="PROSITE" id="PS00463">
    <property type="entry name" value="ZN2_CY6_FUNGAL_1"/>
    <property type="match status" value="1"/>
</dbReference>
<protein>
    <recommendedName>
        <fullName evidence="6">Zn(2)-C6 fungal-type domain-containing protein</fullName>
    </recommendedName>
</protein>
<dbReference type="EMBL" id="DS989824">
    <property type="protein sequence ID" value="EFR01312.1"/>
    <property type="molecule type" value="Genomic_DNA"/>
</dbReference>
<dbReference type="GO" id="GO:0008270">
    <property type="term" value="F:zinc ion binding"/>
    <property type="evidence" value="ECO:0007669"/>
    <property type="project" value="InterPro"/>
</dbReference>
<dbReference type="HOGENOM" id="CLU_041557_0_0_1"/>
<evidence type="ECO:0000259" key="6">
    <source>
        <dbReference type="PROSITE" id="PS50048"/>
    </source>
</evidence>
<dbReference type="InterPro" id="IPR036864">
    <property type="entry name" value="Zn2-C6_fun-type_DNA-bd_sf"/>
</dbReference>
<keyword evidence="2" id="KW-0238">DNA-binding</keyword>
<sequence length="507" mass="56044">MLDDDVPTSKATAGGVQTQKRKATQTSYPPETTRLRMACDRCHAHKLRCLRSETTEPGGKCERCRRAAVQCVYSPPNRLGRPARSQSGSGTAAKSGTAATANTSSKESQSSPHNSGVWLSPKSTRPPSPITYQDIPTRGSSMDIPADENGTFEDLHISGSQFKLDMMLPLVSGRRQPYEDANIMLNNGQGFPTENIPNNGHVQFLDRPSPHFAQEFALTDENTADCVRKLTDLGLTQYNQLRQLKRMRSCTNRDKQGLLTLLHNYPIQEIMETARQLTELVDQFIQVPTLGTDILSSSPDSVGEPVPDFQSPFFGDPMEVTDFSDFLSQPFLDVSATPKSTCSNSSNSQLSSSISPGSGTQMDTSTTLHTISCYLRLARLFVLFFTDLHDFLLFPNLADPMLDDKSRLFPGLKLGSFQPYVGMELEISIVVQVSEHILNRLCNSLGLPQGQHTGHSRLKSEMITPAMLQAVQVQERLDAQDEKGDTFTQLPLVINSVKKMIKVRPFL</sequence>
<dbReference type="SUPFAM" id="SSF57701">
    <property type="entry name" value="Zn2/Cys6 DNA-binding domain"/>
    <property type="match status" value="1"/>
</dbReference>
<evidence type="ECO:0000313" key="7">
    <source>
        <dbReference type="EMBL" id="EFR01312.1"/>
    </source>
</evidence>
<keyword evidence="8" id="KW-1185">Reference proteome</keyword>
<evidence type="ECO:0000256" key="4">
    <source>
        <dbReference type="ARBA" id="ARBA00023242"/>
    </source>
</evidence>
<evidence type="ECO:0000256" key="2">
    <source>
        <dbReference type="ARBA" id="ARBA00023125"/>
    </source>
</evidence>
<dbReference type="InParanoid" id="E4USA8"/>
<evidence type="ECO:0000313" key="8">
    <source>
        <dbReference type="Proteomes" id="UP000002669"/>
    </source>
</evidence>
<dbReference type="GeneID" id="10029430"/>
<reference evidence="8" key="1">
    <citation type="journal article" date="2012" name="MBio">
        <title>Comparative genome analysis of Trichophyton rubrum and related dermatophytes reveals candidate genes involved in infection.</title>
        <authorList>
            <person name="Martinez D.A."/>
            <person name="Oliver B.G."/>
            <person name="Graeser Y."/>
            <person name="Goldberg J.M."/>
            <person name="Li W."/>
            <person name="Martinez-Rossi N.M."/>
            <person name="Monod M."/>
            <person name="Shelest E."/>
            <person name="Barton R.C."/>
            <person name="Birch E."/>
            <person name="Brakhage A.A."/>
            <person name="Chen Z."/>
            <person name="Gurr S.J."/>
            <person name="Heiman D."/>
            <person name="Heitman J."/>
            <person name="Kosti I."/>
            <person name="Rossi A."/>
            <person name="Saif S."/>
            <person name="Samalova M."/>
            <person name="Saunders C.W."/>
            <person name="Shea T."/>
            <person name="Summerbell R.C."/>
            <person name="Xu J."/>
            <person name="Young S."/>
            <person name="Zeng Q."/>
            <person name="Birren B.W."/>
            <person name="Cuomo C.A."/>
            <person name="White T.C."/>
        </authorList>
    </citation>
    <scope>NUCLEOTIDE SEQUENCE [LARGE SCALE GENOMIC DNA]</scope>
    <source>
        <strain evidence="8">ATCC MYA-4604 / CBS 118893</strain>
    </source>
</reference>
<dbReference type="InterPro" id="IPR001138">
    <property type="entry name" value="Zn2Cys6_DnaBD"/>
</dbReference>
<dbReference type="GO" id="GO:0003677">
    <property type="term" value="F:DNA binding"/>
    <property type="evidence" value="ECO:0007669"/>
    <property type="project" value="UniProtKB-KW"/>
</dbReference>
<organism evidence="8">
    <name type="scientific">Arthroderma gypseum (strain ATCC MYA-4604 / CBS 118893)</name>
    <name type="common">Microsporum gypseum</name>
    <dbReference type="NCBI Taxonomy" id="535722"/>
    <lineage>
        <taxon>Eukaryota</taxon>
        <taxon>Fungi</taxon>
        <taxon>Dikarya</taxon>
        <taxon>Ascomycota</taxon>
        <taxon>Pezizomycotina</taxon>
        <taxon>Eurotiomycetes</taxon>
        <taxon>Eurotiomycetidae</taxon>
        <taxon>Onygenales</taxon>
        <taxon>Arthrodermataceae</taxon>
        <taxon>Nannizzia</taxon>
    </lineage>
</organism>
<dbReference type="Pfam" id="PF00172">
    <property type="entry name" value="Zn_clus"/>
    <property type="match status" value="1"/>
</dbReference>
<keyword evidence="1" id="KW-0805">Transcription regulation</keyword>
<dbReference type="eggNOG" id="ENOG502SX45">
    <property type="taxonomic scope" value="Eukaryota"/>
</dbReference>
<dbReference type="CDD" id="cd00067">
    <property type="entry name" value="GAL4"/>
    <property type="match status" value="1"/>
</dbReference>
<dbReference type="OrthoDB" id="4173234at2759"/>
<feature type="domain" description="Zn(2)-C6 fungal-type" evidence="6">
    <location>
        <begin position="38"/>
        <end position="73"/>
    </location>
</feature>
<dbReference type="AlphaFoldDB" id="E4USA8"/>
<evidence type="ECO:0000256" key="3">
    <source>
        <dbReference type="ARBA" id="ARBA00023163"/>
    </source>
</evidence>
<keyword evidence="4" id="KW-0539">Nucleus</keyword>
<dbReference type="GO" id="GO:0000981">
    <property type="term" value="F:DNA-binding transcription factor activity, RNA polymerase II-specific"/>
    <property type="evidence" value="ECO:0007669"/>
    <property type="project" value="InterPro"/>
</dbReference>
<proteinExistence type="predicted"/>
<evidence type="ECO:0000256" key="5">
    <source>
        <dbReference type="SAM" id="MobiDB-lite"/>
    </source>
</evidence>
<feature type="region of interest" description="Disordered" evidence="5">
    <location>
        <begin position="1"/>
        <end position="32"/>
    </location>
</feature>
<feature type="compositionally biased region" description="Low complexity" evidence="5">
    <location>
        <begin position="87"/>
        <end position="106"/>
    </location>
</feature>
<dbReference type="SMART" id="SM00066">
    <property type="entry name" value="GAL4"/>
    <property type="match status" value="1"/>
</dbReference>
<dbReference type="VEuPathDB" id="FungiDB:MGYG_04319"/>
<dbReference type="PROSITE" id="PS50048">
    <property type="entry name" value="ZN2_CY6_FUNGAL_2"/>
    <property type="match status" value="1"/>
</dbReference>
<dbReference type="Proteomes" id="UP000002669">
    <property type="component" value="Unassembled WGS sequence"/>
</dbReference>
<dbReference type="STRING" id="535722.E4USA8"/>
<name>E4USA8_ARTGP</name>
<dbReference type="RefSeq" id="XP_003174142.1">
    <property type="nucleotide sequence ID" value="XM_003174094.1"/>
</dbReference>
<gene>
    <name evidence="7" type="ORF">MGYG_04319</name>
</gene>